<dbReference type="EMBL" id="BSQG01000001">
    <property type="protein sequence ID" value="GLU46114.1"/>
    <property type="molecule type" value="Genomic_DNA"/>
</dbReference>
<comment type="caution">
    <text evidence="4">The sequence shown here is derived from an EMBL/GenBank/DDBJ whole genome shotgun (WGS) entry which is preliminary data.</text>
</comment>
<accession>A0A9W6UH15</accession>
<dbReference type="InterPro" id="IPR036291">
    <property type="entry name" value="NAD(P)-bd_dom_sf"/>
</dbReference>
<keyword evidence="5" id="KW-1185">Reference proteome</keyword>
<dbReference type="Pfam" id="PF08338">
    <property type="entry name" value="DUF1731"/>
    <property type="match status" value="1"/>
</dbReference>
<sequence>MRIAITGASGLIGSELSRSLTADGHDVVHLVRRQPHTMAEVRWDPEGNTVDTEGLAGVEAVAHLAGASLGPARWTDARKRLIRESRTVGTETLATALAGMATPPARLVSGSAIGFYGDTGNEAVTEGAPRGRGFLADVTADWEAATAPAQEAGISVAHARTGLVLARSGGLLGTVLPLFRAGLGGRLGSGRQYMSWISLADEVGALRFLLERPDITGAVNLTGPEPVTNAAYTREIGRILGRPTALTVPGFAMRAALGGFADEAALVSQRVRPKRLLDSGYSFHNPDAGSALTAILGR</sequence>
<evidence type="ECO:0000259" key="3">
    <source>
        <dbReference type="Pfam" id="PF08338"/>
    </source>
</evidence>
<reference evidence="4" key="1">
    <citation type="submission" date="2023-02" db="EMBL/GenBank/DDBJ databases">
        <title>Nocardiopsis ansamitocini NBRC 112285.</title>
        <authorList>
            <person name="Ichikawa N."/>
            <person name="Sato H."/>
            <person name="Tonouchi N."/>
        </authorList>
    </citation>
    <scope>NUCLEOTIDE SEQUENCE</scope>
    <source>
        <strain evidence="4">NBRC 112285</strain>
    </source>
</reference>
<dbReference type="InterPro" id="IPR010099">
    <property type="entry name" value="SDR39U1"/>
</dbReference>
<gene>
    <name evidence="4" type="ORF">Nans01_04650</name>
</gene>
<dbReference type="PANTHER" id="PTHR11092:SF0">
    <property type="entry name" value="EPIMERASE FAMILY PROTEIN SDR39U1"/>
    <property type="match status" value="1"/>
</dbReference>
<dbReference type="Gene3D" id="3.40.50.720">
    <property type="entry name" value="NAD(P)-binding Rossmann-like Domain"/>
    <property type="match status" value="1"/>
</dbReference>
<dbReference type="AlphaFoldDB" id="A0A9W6UH15"/>
<evidence type="ECO:0000313" key="4">
    <source>
        <dbReference type="EMBL" id="GLU46114.1"/>
    </source>
</evidence>
<evidence type="ECO:0000313" key="5">
    <source>
        <dbReference type="Proteomes" id="UP001165092"/>
    </source>
</evidence>
<comment type="similarity">
    <text evidence="1">Belongs to the NAD(P)-dependent epimerase/dehydratase family. SDR39U1 subfamily.</text>
</comment>
<dbReference type="SUPFAM" id="SSF51735">
    <property type="entry name" value="NAD(P)-binding Rossmann-fold domains"/>
    <property type="match status" value="1"/>
</dbReference>
<feature type="domain" description="DUF1731" evidence="3">
    <location>
        <begin position="248"/>
        <end position="295"/>
    </location>
</feature>
<dbReference type="Pfam" id="PF01370">
    <property type="entry name" value="Epimerase"/>
    <property type="match status" value="1"/>
</dbReference>
<dbReference type="PANTHER" id="PTHR11092">
    <property type="entry name" value="SUGAR NUCLEOTIDE EPIMERASE RELATED"/>
    <property type="match status" value="1"/>
</dbReference>
<proteinExistence type="inferred from homology"/>
<name>A0A9W6UH15_9ACTN</name>
<dbReference type="InterPro" id="IPR013549">
    <property type="entry name" value="DUF1731"/>
</dbReference>
<dbReference type="NCBIfam" id="TIGR01777">
    <property type="entry name" value="yfcH"/>
    <property type="match status" value="1"/>
</dbReference>
<protein>
    <submittedName>
        <fullName evidence="4">Epimerase</fullName>
    </submittedName>
</protein>
<organism evidence="4 5">
    <name type="scientific">Nocardiopsis ansamitocini</name>
    <dbReference type="NCBI Taxonomy" id="1670832"/>
    <lineage>
        <taxon>Bacteria</taxon>
        <taxon>Bacillati</taxon>
        <taxon>Actinomycetota</taxon>
        <taxon>Actinomycetes</taxon>
        <taxon>Streptosporangiales</taxon>
        <taxon>Nocardiopsidaceae</taxon>
        <taxon>Nocardiopsis</taxon>
    </lineage>
</organism>
<feature type="domain" description="NAD-dependent epimerase/dehydratase" evidence="2">
    <location>
        <begin position="3"/>
        <end position="214"/>
    </location>
</feature>
<dbReference type="RefSeq" id="WP_285756971.1">
    <property type="nucleotide sequence ID" value="NZ_BSQG01000001.1"/>
</dbReference>
<evidence type="ECO:0000259" key="2">
    <source>
        <dbReference type="Pfam" id="PF01370"/>
    </source>
</evidence>
<dbReference type="InterPro" id="IPR001509">
    <property type="entry name" value="Epimerase_deHydtase"/>
</dbReference>
<evidence type="ECO:0000256" key="1">
    <source>
        <dbReference type="ARBA" id="ARBA00009353"/>
    </source>
</evidence>
<dbReference type="Proteomes" id="UP001165092">
    <property type="component" value="Unassembled WGS sequence"/>
</dbReference>